<sequence>MFGSLFANSESDRNSNEDDNEDEQVPKYLPSKLGSRIKLKNNRQSHIDLEPAMQGFPAKYKK</sequence>
<keyword evidence="3" id="KW-1185">Reference proteome</keyword>
<dbReference type="EMBL" id="CAJVQA010006277">
    <property type="protein sequence ID" value="CAG8637643.1"/>
    <property type="molecule type" value="Genomic_DNA"/>
</dbReference>
<evidence type="ECO:0000313" key="2">
    <source>
        <dbReference type="EMBL" id="CAG8637643.1"/>
    </source>
</evidence>
<dbReference type="AlphaFoldDB" id="A0A9N9GVN4"/>
<feature type="region of interest" description="Disordered" evidence="1">
    <location>
        <begin position="1"/>
        <end position="62"/>
    </location>
</feature>
<proteinExistence type="predicted"/>
<evidence type="ECO:0000313" key="3">
    <source>
        <dbReference type="Proteomes" id="UP000789759"/>
    </source>
</evidence>
<name>A0A9N9GVN4_9GLOM</name>
<accession>A0A9N9GVN4</accession>
<organism evidence="2 3">
    <name type="scientific">Cetraspora pellucida</name>
    <dbReference type="NCBI Taxonomy" id="1433469"/>
    <lineage>
        <taxon>Eukaryota</taxon>
        <taxon>Fungi</taxon>
        <taxon>Fungi incertae sedis</taxon>
        <taxon>Mucoromycota</taxon>
        <taxon>Glomeromycotina</taxon>
        <taxon>Glomeromycetes</taxon>
        <taxon>Diversisporales</taxon>
        <taxon>Gigasporaceae</taxon>
        <taxon>Cetraspora</taxon>
    </lineage>
</organism>
<evidence type="ECO:0000256" key="1">
    <source>
        <dbReference type="SAM" id="MobiDB-lite"/>
    </source>
</evidence>
<comment type="caution">
    <text evidence="2">The sequence shown here is derived from an EMBL/GenBank/DDBJ whole genome shotgun (WGS) entry which is preliminary data.</text>
</comment>
<protein>
    <submittedName>
        <fullName evidence="2">15755_t:CDS:1</fullName>
    </submittedName>
</protein>
<gene>
    <name evidence="2" type="ORF">CPELLU_LOCUS8699</name>
</gene>
<reference evidence="2" key="1">
    <citation type="submission" date="2021-06" db="EMBL/GenBank/DDBJ databases">
        <authorList>
            <person name="Kallberg Y."/>
            <person name="Tangrot J."/>
            <person name="Rosling A."/>
        </authorList>
    </citation>
    <scope>NUCLEOTIDE SEQUENCE</scope>
    <source>
        <strain evidence="2">FL966</strain>
    </source>
</reference>
<dbReference type="Proteomes" id="UP000789759">
    <property type="component" value="Unassembled WGS sequence"/>
</dbReference>